<feature type="transmembrane region" description="Helical" evidence="7">
    <location>
        <begin position="135"/>
        <end position="155"/>
    </location>
</feature>
<keyword evidence="4 7" id="KW-0812">Transmembrane</keyword>
<protein>
    <submittedName>
        <fullName evidence="8">MATE efflux family protein</fullName>
    </submittedName>
</protein>
<feature type="transmembrane region" description="Helical" evidence="7">
    <location>
        <begin position="167"/>
        <end position="188"/>
    </location>
</feature>
<evidence type="ECO:0000313" key="9">
    <source>
        <dbReference type="Proteomes" id="UP000029278"/>
    </source>
</evidence>
<evidence type="ECO:0000256" key="4">
    <source>
        <dbReference type="ARBA" id="ARBA00022692"/>
    </source>
</evidence>
<dbReference type="InterPro" id="IPR047135">
    <property type="entry name" value="YsiQ"/>
</dbReference>
<proteinExistence type="predicted"/>
<dbReference type="InterPro" id="IPR048279">
    <property type="entry name" value="MdtK-like"/>
</dbReference>
<evidence type="ECO:0000256" key="3">
    <source>
        <dbReference type="ARBA" id="ARBA00022475"/>
    </source>
</evidence>
<feature type="transmembrane region" description="Helical" evidence="7">
    <location>
        <begin position="289"/>
        <end position="306"/>
    </location>
</feature>
<evidence type="ECO:0000256" key="1">
    <source>
        <dbReference type="ARBA" id="ARBA00004651"/>
    </source>
</evidence>
<dbReference type="PANTHER" id="PTHR42925:SF1">
    <property type="entry name" value="VIRULENCE FACTOR MVIN"/>
    <property type="match status" value="1"/>
</dbReference>
<feature type="transmembrane region" description="Helical" evidence="7">
    <location>
        <begin position="327"/>
        <end position="351"/>
    </location>
</feature>
<feature type="transmembrane region" description="Helical" evidence="7">
    <location>
        <begin position="393"/>
        <end position="413"/>
    </location>
</feature>
<sequence>MRKTRVRGLEKKKANKLTLFALTWPIFIEMLLGMLMGNIDTLMLSRFSEEAMTAVGVANQILFFVNLMFNVVSAGTSVLISQSLGAGRNKSALEVVSVAIVLNLLFGLLVSLLLLGGGRLIFGWMNLPKELAPSAWTYLMITGGFVFAEAVRLTLSTIMRSYGFTRVTMYVALGVNAVNLGGNFAVLYGSLGSPFSGVSGVALSTVLSRMAGLALLFIMLKARTDFKWRIKGMRIEDVRAHAGGLFKIGIPTAGESFFSTMAQICITSFIALLGTQALSAKIYAQNLGMFNNLFTLSLALGTEIMIGRYIGGKLYDEAYKRGKNYAWLAALVSAGSALLIASCSGFLVGLFTSHGDTIRLTVHLLWLAVLLEAGRAGNLILINALRAAGDVKVPVYISVASVWLVSVSLSYVLGVYWGWGMVGVYAAFIADEWVKTILLRLRWKSRRWESMSLIEREKPPGYVPF</sequence>
<name>A0A091A5Y6_PAEMA</name>
<dbReference type="GO" id="GO:0015297">
    <property type="term" value="F:antiporter activity"/>
    <property type="evidence" value="ECO:0007669"/>
    <property type="project" value="InterPro"/>
</dbReference>
<dbReference type="EMBL" id="JMQA01000005">
    <property type="protein sequence ID" value="KFN11681.1"/>
    <property type="molecule type" value="Genomic_DNA"/>
</dbReference>
<feature type="transmembrane region" description="Helical" evidence="7">
    <location>
        <begin position="200"/>
        <end position="220"/>
    </location>
</feature>
<dbReference type="InterPro" id="IPR002528">
    <property type="entry name" value="MATE_fam"/>
</dbReference>
<feature type="transmembrane region" description="Helical" evidence="7">
    <location>
        <begin position="57"/>
        <end position="80"/>
    </location>
</feature>
<feature type="transmembrane region" description="Helical" evidence="7">
    <location>
        <begin position="20"/>
        <end position="37"/>
    </location>
</feature>
<evidence type="ECO:0000256" key="5">
    <source>
        <dbReference type="ARBA" id="ARBA00022989"/>
    </source>
</evidence>
<evidence type="ECO:0000313" key="8">
    <source>
        <dbReference type="EMBL" id="KFN11681.1"/>
    </source>
</evidence>
<dbReference type="Proteomes" id="UP000029278">
    <property type="component" value="Unassembled WGS sequence"/>
</dbReference>
<dbReference type="Pfam" id="PF01554">
    <property type="entry name" value="MatE"/>
    <property type="match status" value="2"/>
</dbReference>
<feature type="transmembrane region" description="Helical" evidence="7">
    <location>
        <begin position="257"/>
        <end position="277"/>
    </location>
</feature>
<evidence type="ECO:0000256" key="2">
    <source>
        <dbReference type="ARBA" id="ARBA00022448"/>
    </source>
</evidence>
<dbReference type="HOGENOM" id="CLU_012893_5_3_9"/>
<keyword evidence="6 7" id="KW-0472">Membrane</keyword>
<comment type="caution">
    <text evidence="8">The sequence shown here is derived from an EMBL/GenBank/DDBJ whole genome shotgun (WGS) entry which is preliminary data.</text>
</comment>
<organism evidence="8 9">
    <name type="scientific">Paenibacillus macerans</name>
    <name type="common">Bacillus macerans</name>
    <dbReference type="NCBI Taxonomy" id="44252"/>
    <lineage>
        <taxon>Bacteria</taxon>
        <taxon>Bacillati</taxon>
        <taxon>Bacillota</taxon>
        <taxon>Bacilli</taxon>
        <taxon>Bacillales</taxon>
        <taxon>Paenibacillaceae</taxon>
        <taxon>Paenibacillus</taxon>
    </lineage>
</organism>
<dbReference type="STRING" id="44252.DJ90_6437"/>
<dbReference type="OrthoDB" id="9806302at2"/>
<keyword evidence="2" id="KW-0813">Transport</keyword>
<keyword evidence="9" id="KW-1185">Reference proteome</keyword>
<dbReference type="PANTHER" id="PTHR42925">
    <property type="entry name" value="MULTIDRUG AND TOXIN EFFLUX PROTEIN MATE FAMILY"/>
    <property type="match status" value="1"/>
</dbReference>
<keyword evidence="3" id="KW-1003">Cell membrane</keyword>
<gene>
    <name evidence="8" type="ORF">DJ90_6437</name>
</gene>
<dbReference type="PIRSF" id="PIRSF006603">
    <property type="entry name" value="DinF"/>
    <property type="match status" value="1"/>
</dbReference>
<comment type="subcellular location">
    <subcellularLocation>
        <location evidence="1">Cell membrane</location>
        <topology evidence="1">Multi-pass membrane protein</topology>
    </subcellularLocation>
</comment>
<dbReference type="PATRIC" id="fig|44252.3.peg.401"/>
<feature type="transmembrane region" description="Helical" evidence="7">
    <location>
        <begin position="363"/>
        <end position="381"/>
    </location>
</feature>
<dbReference type="NCBIfam" id="TIGR00797">
    <property type="entry name" value="matE"/>
    <property type="match status" value="1"/>
</dbReference>
<evidence type="ECO:0000256" key="7">
    <source>
        <dbReference type="SAM" id="Phobius"/>
    </source>
</evidence>
<dbReference type="AlphaFoldDB" id="A0A091A5Y6"/>
<feature type="transmembrane region" description="Helical" evidence="7">
    <location>
        <begin position="92"/>
        <end position="115"/>
    </location>
</feature>
<dbReference type="GO" id="GO:0042910">
    <property type="term" value="F:xenobiotic transmembrane transporter activity"/>
    <property type="evidence" value="ECO:0007669"/>
    <property type="project" value="InterPro"/>
</dbReference>
<dbReference type="GO" id="GO:0005886">
    <property type="term" value="C:plasma membrane"/>
    <property type="evidence" value="ECO:0007669"/>
    <property type="project" value="UniProtKB-SubCell"/>
</dbReference>
<dbReference type="CDD" id="cd13134">
    <property type="entry name" value="MATE_like_8"/>
    <property type="match status" value="1"/>
</dbReference>
<reference evidence="8 9" key="1">
    <citation type="submission" date="2014-04" db="EMBL/GenBank/DDBJ databases">
        <authorList>
            <person name="Bishop-Lilly K.A."/>
            <person name="Broomall S.M."/>
            <person name="Chain P.S."/>
            <person name="Chertkov O."/>
            <person name="Coyne S.R."/>
            <person name="Daligault H.E."/>
            <person name="Davenport K.W."/>
            <person name="Erkkila T."/>
            <person name="Frey K.G."/>
            <person name="Gibbons H.S."/>
            <person name="Gu W."/>
            <person name="Jaissle J."/>
            <person name="Johnson S.L."/>
            <person name="Koroleva G.I."/>
            <person name="Ladner J.T."/>
            <person name="Lo C.-C."/>
            <person name="Minogue T.D."/>
            <person name="Munk C."/>
            <person name="Palacios G.F."/>
            <person name="Redden C.L."/>
            <person name="Rosenzweig C.N."/>
            <person name="Scholz M.B."/>
            <person name="Teshima H."/>
            <person name="Xu Y."/>
        </authorList>
    </citation>
    <scope>NUCLEOTIDE SEQUENCE [LARGE SCALE GENOMIC DNA]</scope>
    <source>
        <strain evidence="8 9">8244</strain>
    </source>
</reference>
<accession>A0A091A5Y6</accession>
<evidence type="ECO:0000256" key="6">
    <source>
        <dbReference type="ARBA" id="ARBA00023136"/>
    </source>
</evidence>
<keyword evidence="5 7" id="KW-1133">Transmembrane helix</keyword>